<sequence length="95" mass="11135">MTRKSPKGMQKNNEMFIEDIIRKKRIIVNVSVSFFSAVIENKEKGKMHSKEDSEGELIMKDANFFKGMIWATILSVPLWVSFFGWIKIILSYTDW</sequence>
<accession>A0ACD4RAL5</accession>
<evidence type="ECO:0000313" key="1">
    <source>
        <dbReference type="EMBL" id="WHZ57182.1"/>
    </source>
</evidence>
<organism evidence="1 2">
    <name type="scientific">Metabacillus hrfriensis</name>
    <dbReference type="NCBI Taxonomy" id="3048891"/>
    <lineage>
        <taxon>Bacteria</taxon>
        <taxon>Bacillati</taxon>
        <taxon>Bacillota</taxon>
        <taxon>Bacilli</taxon>
        <taxon>Bacillales</taxon>
        <taxon>Bacillaceae</taxon>
        <taxon>Metabacillus</taxon>
    </lineage>
</organism>
<dbReference type="EMBL" id="CP126116">
    <property type="protein sequence ID" value="WHZ57182.1"/>
    <property type="molecule type" value="Genomic_DNA"/>
</dbReference>
<evidence type="ECO:0000313" key="2">
    <source>
        <dbReference type="Proteomes" id="UP001226091"/>
    </source>
</evidence>
<dbReference type="Proteomes" id="UP001226091">
    <property type="component" value="Chromosome"/>
</dbReference>
<gene>
    <name evidence="1" type="ORF">QLQ22_21385</name>
</gene>
<reference evidence="2" key="1">
    <citation type="journal article" date="2025" name="Aquaculture">
        <title>Assessment of the bioflocculant production and safety properties of Metabacillus hrfriensis sp. nov. based on phenotypic and whole-genome sequencing analysis.</title>
        <authorList>
            <person name="Zhang R."/>
            <person name="Zhao Z."/>
            <person name="Luo L."/>
            <person name="Wang S."/>
            <person name="Guo K."/>
            <person name="Xu W."/>
        </authorList>
    </citation>
    <scope>NUCLEOTIDE SEQUENCE [LARGE SCALE GENOMIC DNA]</scope>
    <source>
        <strain evidence="2">CT-WN-B3</strain>
    </source>
</reference>
<keyword evidence="2" id="KW-1185">Reference proteome</keyword>
<protein>
    <submittedName>
        <fullName evidence="1">Uncharacterized protein</fullName>
    </submittedName>
</protein>
<proteinExistence type="predicted"/>
<name>A0ACD4RAL5_9BACI</name>